<name>A0A0F8VYM6_9ZZZZ</name>
<dbReference type="InterPro" id="IPR045179">
    <property type="entry name" value="YgfZ/GcvT"/>
</dbReference>
<evidence type="ECO:0000313" key="1">
    <source>
        <dbReference type="EMBL" id="KKK49463.1"/>
    </source>
</evidence>
<dbReference type="AlphaFoldDB" id="A0A0F8VYM6"/>
<dbReference type="PANTHER" id="PTHR22602:SF0">
    <property type="entry name" value="TRANSFERASE CAF17, MITOCHONDRIAL-RELATED"/>
    <property type="match status" value="1"/>
</dbReference>
<reference evidence="1" key="1">
    <citation type="journal article" date="2015" name="Nature">
        <title>Complex archaea that bridge the gap between prokaryotes and eukaryotes.</title>
        <authorList>
            <person name="Spang A."/>
            <person name="Saw J.H."/>
            <person name="Jorgensen S.L."/>
            <person name="Zaremba-Niedzwiedzka K."/>
            <person name="Martijn J."/>
            <person name="Lind A.E."/>
            <person name="van Eijk R."/>
            <person name="Schleper C."/>
            <person name="Guy L."/>
            <person name="Ettema T.J."/>
        </authorList>
    </citation>
    <scope>NUCLEOTIDE SEQUENCE</scope>
</reference>
<sequence length="133" mass="14426">MSTDQPHNPSAFLASLGITVDEQQHSVIANSTVSTDNLIMPLSYYGFLAINGPDTAKFLQGQTTCDVSTINQQHSVNGAYCTPKGRMVSSFRLATTGPDSYLLRMRENIVASTQAVFAKYIVFSKAEQLDASN</sequence>
<protein>
    <recommendedName>
        <fullName evidence="2">Aminomethyltransferase folate-binding domain-containing protein</fullName>
    </recommendedName>
</protein>
<dbReference type="EMBL" id="LAZR01068530">
    <property type="protein sequence ID" value="KKK49463.1"/>
    <property type="molecule type" value="Genomic_DNA"/>
</dbReference>
<gene>
    <name evidence="1" type="ORF">LCGC14_3134810</name>
</gene>
<dbReference type="SUPFAM" id="SSF103025">
    <property type="entry name" value="Folate-binding domain"/>
    <property type="match status" value="1"/>
</dbReference>
<accession>A0A0F8VYM6</accession>
<dbReference type="PANTHER" id="PTHR22602">
    <property type="entry name" value="TRANSFERASE CAF17, MITOCHONDRIAL-RELATED"/>
    <property type="match status" value="1"/>
</dbReference>
<dbReference type="GO" id="GO:0016226">
    <property type="term" value="P:iron-sulfur cluster assembly"/>
    <property type="evidence" value="ECO:0007669"/>
    <property type="project" value="TreeGrafter"/>
</dbReference>
<comment type="caution">
    <text evidence="1">The sequence shown here is derived from an EMBL/GenBank/DDBJ whole genome shotgun (WGS) entry which is preliminary data.</text>
</comment>
<organism evidence="1">
    <name type="scientific">marine sediment metagenome</name>
    <dbReference type="NCBI Taxonomy" id="412755"/>
    <lineage>
        <taxon>unclassified sequences</taxon>
        <taxon>metagenomes</taxon>
        <taxon>ecological metagenomes</taxon>
    </lineage>
</organism>
<evidence type="ECO:0008006" key="2">
    <source>
        <dbReference type="Google" id="ProtNLM"/>
    </source>
</evidence>
<dbReference type="Gene3D" id="3.30.70.1400">
    <property type="entry name" value="Aminomethyltransferase beta-barrel domains"/>
    <property type="match status" value="1"/>
</dbReference>
<proteinExistence type="predicted"/>
<feature type="non-terminal residue" evidence="1">
    <location>
        <position position="133"/>
    </location>
</feature>